<reference evidence="1" key="1">
    <citation type="submission" date="2022-04" db="EMBL/GenBank/DDBJ databases">
        <title>Jade perch genome.</title>
        <authorList>
            <person name="Chao B."/>
        </authorList>
    </citation>
    <scope>NUCLEOTIDE SEQUENCE</scope>
    <source>
        <strain evidence="1">CB-2022</strain>
    </source>
</reference>
<proteinExistence type="predicted"/>
<name>A0ACB8XD94_9TELE</name>
<comment type="caution">
    <text evidence="1">The sequence shown here is derived from an EMBL/GenBank/DDBJ whole genome shotgun (WGS) entry which is preliminary data.</text>
</comment>
<dbReference type="Proteomes" id="UP000831701">
    <property type="component" value="Chromosome 1"/>
</dbReference>
<sequence length="669" mass="74758">MADAVCGTEPYSRQVSQARDPVREAAARVQRKNKMMRQEHRERQAGKTERGWDGRVGVCTDLTCLGYRPVEPVNSGVPQVPIVAQISDNDLCLAMTVGDRTCKAQVSGYPHYFLSGWFSALTSLHTREVSNPGCALYSVLLAQGSAWPPCSTGSLNPGVIMAADQALMEFSTLNSNLSSMVTGSSARERKDDGVRFRDEHVEAQRIAVLASSFRTEAVGCWKLPVLTINVFLEEKILEGPDCAENTAKRNPAHLGGPPGLMQTGARCLYNKTEQGSCANKKWFDLGQCLALAWKKEYVDIMFNKQCIVDKDKRNQCRYCRLRKCFRAGMRKEAVQNERDCINSHRAKGQTVGTLSIGVLLQAEARVQQSPVLVSPQSHDINTKKTACLRDVFESMKQQLLLLVEWAKHIPEFCSLSLDDRVTLLRTHSAGHLILGAARRSLPYYNVILLGNDFVIPLRGAEVEVSRVAFRIQEELVKPLRELDITDKEFACLRTIVFFAPDCPGLESPQVVRHLRFQAHLLLEEATCEQRGRFGELLLILPPLQSVAWQMVETLHLAQLLGEARMDNLLQEMLLGEGTSTGQEQSPGDGQAQDQQTEQPASNFTPVISHISTYKKAPHNAWRFYLKSSTLRLYNKQSKGGQRPVSVRATVQFKTSKIQEYIRKMVPKDA</sequence>
<protein>
    <submittedName>
        <fullName evidence="1">Uncharacterized protein</fullName>
    </submittedName>
</protein>
<keyword evidence="2" id="KW-1185">Reference proteome</keyword>
<evidence type="ECO:0000313" key="2">
    <source>
        <dbReference type="Proteomes" id="UP000831701"/>
    </source>
</evidence>
<evidence type="ECO:0000313" key="1">
    <source>
        <dbReference type="EMBL" id="KAI3377901.1"/>
    </source>
</evidence>
<organism evidence="1 2">
    <name type="scientific">Scortum barcoo</name>
    <name type="common">barcoo grunter</name>
    <dbReference type="NCBI Taxonomy" id="214431"/>
    <lineage>
        <taxon>Eukaryota</taxon>
        <taxon>Metazoa</taxon>
        <taxon>Chordata</taxon>
        <taxon>Craniata</taxon>
        <taxon>Vertebrata</taxon>
        <taxon>Euteleostomi</taxon>
        <taxon>Actinopterygii</taxon>
        <taxon>Neopterygii</taxon>
        <taxon>Teleostei</taxon>
        <taxon>Neoteleostei</taxon>
        <taxon>Acanthomorphata</taxon>
        <taxon>Eupercaria</taxon>
        <taxon>Centrarchiformes</taxon>
        <taxon>Terapontoidei</taxon>
        <taxon>Terapontidae</taxon>
        <taxon>Scortum</taxon>
    </lineage>
</organism>
<feature type="non-terminal residue" evidence="1">
    <location>
        <position position="669"/>
    </location>
</feature>
<dbReference type="EMBL" id="CM041531">
    <property type="protein sequence ID" value="KAI3377901.1"/>
    <property type="molecule type" value="Genomic_DNA"/>
</dbReference>
<gene>
    <name evidence="1" type="ORF">L3Q82_009030</name>
</gene>
<accession>A0ACB8XD94</accession>